<dbReference type="AlphaFoldDB" id="A0A9N7YUD9"/>
<evidence type="ECO:0000313" key="2">
    <source>
        <dbReference type="Proteomes" id="UP001153269"/>
    </source>
</evidence>
<name>A0A9N7YUD9_PLEPL</name>
<evidence type="ECO:0000313" key="1">
    <source>
        <dbReference type="EMBL" id="CAB1437920.1"/>
    </source>
</evidence>
<sequence>MQVSETTTGTEPLCRKAELMSGRSDEVEWVETTEEVVVIEECLPPDDNTPLGTVIPVLDAAEEPVQKLLETVGKRGNH</sequence>
<accession>A0A9N7YUD9</accession>
<organism evidence="1 2">
    <name type="scientific">Pleuronectes platessa</name>
    <name type="common">European plaice</name>
    <dbReference type="NCBI Taxonomy" id="8262"/>
    <lineage>
        <taxon>Eukaryota</taxon>
        <taxon>Metazoa</taxon>
        <taxon>Chordata</taxon>
        <taxon>Craniata</taxon>
        <taxon>Vertebrata</taxon>
        <taxon>Euteleostomi</taxon>
        <taxon>Actinopterygii</taxon>
        <taxon>Neopterygii</taxon>
        <taxon>Teleostei</taxon>
        <taxon>Neoteleostei</taxon>
        <taxon>Acanthomorphata</taxon>
        <taxon>Carangaria</taxon>
        <taxon>Pleuronectiformes</taxon>
        <taxon>Pleuronectoidei</taxon>
        <taxon>Pleuronectidae</taxon>
        <taxon>Pleuronectes</taxon>
    </lineage>
</organism>
<reference evidence="1" key="1">
    <citation type="submission" date="2020-03" db="EMBL/GenBank/DDBJ databases">
        <authorList>
            <person name="Weist P."/>
        </authorList>
    </citation>
    <scope>NUCLEOTIDE SEQUENCE</scope>
</reference>
<protein>
    <submittedName>
        <fullName evidence="1">Uncharacterized protein</fullName>
    </submittedName>
</protein>
<keyword evidence="2" id="KW-1185">Reference proteome</keyword>
<comment type="caution">
    <text evidence="1">The sequence shown here is derived from an EMBL/GenBank/DDBJ whole genome shotgun (WGS) entry which is preliminary data.</text>
</comment>
<dbReference type="Proteomes" id="UP001153269">
    <property type="component" value="Unassembled WGS sequence"/>
</dbReference>
<gene>
    <name evidence="1" type="ORF">PLEPLA_LOCUS25901</name>
</gene>
<dbReference type="EMBL" id="CADEAL010002090">
    <property type="protein sequence ID" value="CAB1437920.1"/>
    <property type="molecule type" value="Genomic_DNA"/>
</dbReference>
<proteinExistence type="predicted"/>